<evidence type="ECO:0000313" key="3">
    <source>
        <dbReference type="Proteomes" id="UP000198892"/>
    </source>
</evidence>
<evidence type="ECO:0000256" key="1">
    <source>
        <dbReference type="SAM" id="Phobius"/>
    </source>
</evidence>
<dbReference type="Proteomes" id="UP000198892">
    <property type="component" value="Unassembled WGS sequence"/>
</dbReference>
<keyword evidence="1" id="KW-1133">Transmembrane helix</keyword>
<protein>
    <submittedName>
        <fullName evidence="2">Tfp pilus assembly protein PilN</fullName>
    </submittedName>
</protein>
<dbReference type="STRING" id="1884432.SAMN05518683_10987"/>
<keyword evidence="1" id="KW-0812">Transmembrane</keyword>
<dbReference type="OrthoDB" id="2971140at2"/>
<keyword evidence="3" id="KW-1185">Reference proteome</keyword>
<feature type="transmembrane region" description="Helical" evidence="1">
    <location>
        <begin position="16"/>
        <end position="36"/>
    </location>
</feature>
<dbReference type="RefSeq" id="WP_093337035.1">
    <property type="nucleotide sequence ID" value="NZ_FOXD01000009.1"/>
</dbReference>
<proteinExistence type="predicted"/>
<reference evidence="3" key="1">
    <citation type="submission" date="2016-10" db="EMBL/GenBank/DDBJ databases">
        <authorList>
            <person name="Varghese N."/>
            <person name="Submissions S."/>
        </authorList>
    </citation>
    <scope>NUCLEOTIDE SEQUENCE [LARGE SCALE GENOMIC DNA]</scope>
    <source>
        <strain evidence="3">S7</strain>
    </source>
</reference>
<gene>
    <name evidence="2" type="ORF">SAMN05518683_10987</name>
</gene>
<evidence type="ECO:0000313" key="2">
    <source>
        <dbReference type="EMBL" id="SFP74020.1"/>
    </source>
</evidence>
<sequence length="197" mass="21700">MSADINLLPEKEKRDITWIMLAGILLVLFLAVFLLFQMAENRQQQEITELNTRQQELTAALEEEAGSDGKEAQIKAHRSTLDELQSTVIPASPVIRTVARALPSDGYIRAFDYVYPSTLTVTVELNEVNQAADMQYALGEAAVFDDVTMEALNAYSPPSANTETTQAQNDQLPRYEAVYEISVAGSAVREEGEAVAD</sequence>
<name>A0A1I5STC7_9BACI</name>
<accession>A0A1I5STC7</accession>
<organism evidence="2 3">
    <name type="scientific">Salibacterium halotolerans</name>
    <dbReference type="NCBI Taxonomy" id="1884432"/>
    <lineage>
        <taxon>Bacteria</taxon>
        <taxon>Bacillati</taxon>
        <taxon>Bacillota</taxon>
        <taxon>Bacilli</taxon>
        <taxon>Bacillales</taxon>
        <taxon>Bacillaceae</taxon>
    </lineage>
</organism>
<dbReference type="AlphaFoldDB" id="A0A1I5STC7"/>
<dbReference type="EMBL" id="FOXD01000009">
    <property type="protein sequence ID" value="SFP74020.1"/>
    <property type="molecule type" value="Genomic_DNA"/>
</dbReference>
<keyword evidence="1" id="KW-0472">Membrane</keyword>